<keyword evidence="2 8" id="KW-0436">Ligase</keyword>
<dbReference type="SUPFAM" id="SSF50677">
    <property type="entry name" value="ValRS/IleRS/LeuRS editing domain"/>
    <property type="match status" value="1"/>
</dbReference>
<gene>
    <name evidence="8 13" type="primary">leuS</name>
    <name evidence="13" type="ORF">psyc5s11_49110</name>
</gene>
<evidence type="ECO:0000259" key="11">
    <source>
        <dbReference type="Pfam" id="PF09334"/>
    </source>
</evidence>
<comment type="caution">
    <text evidence="8">Lacks conserved residue(s) required for the propagation of feature annotation.</text>
</comment>
<comment type="similarity">
    <text evidence="1 8 9">Belongs to the class-I aminoacyl-tRNA synthetase family.</text>
</comment>
<dbReference type="NCBIfam" id="TIGR00396">
    <property type="entry name" value="leuS_bact"/>
    <property type="match status" value="1"/>
</dbReference>
<dbReference type="Proteomes" id="UP000824633">
    <property type="component" value="Chromosome"/>
</dbReference>
<keyword evidence="6 8" id="KW-0030">Aminoacyl-tRNA synthetase</keyword>
<dbReference type="PRINTS" id="PR00985">
    <property type="entry name" value="TRNASYNTHLEU"/>
</dbReference>
<dbReference type="InterPro" id="IPR009008">
    <property type="entry name" value="Val/Leu/Ile-tRNA-synth_edit"/>
</dbReference>
<evidence type="ECO:0000256" key="3">
    <source>
        <dbReference type="ARBA" id="ARBA00022741"/>
    </source>
</evidence>
<evidence type="ECO:0000259" key="12">
    <source>
        <dbReference type="Pfam" id="PF13603"/>
    </source>
</evidence>
<organism evidence="13 14">
    <name type="scientific">Clostridium gelidum</name>
    <dbReference type="NCBI Taxonomy" id="704125"/>
    <lineage>
        <taxon>Bacteria</taxon>
        <taxon>Bacillati</taxon>
        <taxon>Bacillota</taxon>
        <taxon>Clostridia</taxon>
        <taxon>Eubacteriales</taxon>
        <taxon>Clostridiaceae</taxon>
        <taxon>Clostridium</taxon>
    </lineage>
</organism>
<evidence type="ECO:0000256" key="7">
    <source>
        <dbReference type="ARBA" id="ARBA00047469"/>
    </source>
</evidence>
<dbReference type="InterPro" id="IPR025709">
    <property type="entry name" value="Leu_tRNA-synth_edit"/>
</dbReference>
<dbReference type="HAMAP" id="MF_00049_B">
    <property type="entry name" value="Leu_tRNA_synth_B"/>
    <property type="match status" value="1"/>
</dbReference>
<dbReference type="PANTHER" id="PTHR43740">
    <property type="entry name" value="LEUCYL-TRNA SYNTHETASE"/>
    <property type="match status" value="1"/>
</dbReference>
<dbReference type="EC" id="6.1.1.4" evidence="8"/>
<dbReference type="CDD" id="cd00812">
    <property type="entry name" value="LeuRS_core"/>
    <property type="match status" value="1"/>
</dbReference>
<evidence type="ECO:0000256" key="2">
    <source>
        <dbReference type="ARBA" id="ARBA00022598"/>
    </source>
</evidence>
<evidence type="ECO:0000313" key="14">
    <source>
        <dbReference type="Proteomes" id="UP000824633"/>
    </source>
</evidence>
<keyword evidence="8" id="KW-0963">Cytoplasm</keyword>
<keyword evidence="3 8" id="KW-0547">Nucleotide-binding</keyword>
<comment type="subcellular location">
    <subcellularLocation>
        <location evidence="8">Cytoplasm</location>
    </subcellularLocation>
</comment>
<feature type="domain" description="Methionyl/Leucyl tRNA synthetase" evidence="11">
    <location>
        <begin position="41"/>
        <end position="183"/>
    </location>
</feature>
<evidence type="ECO:0000259" key="10">
    <source>
        <dbReference type="Pfam" id="PF08264"/>
    </source>
</evidence>
<reference evidence="14" key="1">
    <citation type="submission" date="2021-07" db="EMBL/GenBank/DDBJ databases">
        <title>Complete genome sequencing of a Clostridium isolate.</title>
        <authorList>
            <person name="Ueki A."/>
            <person name="Tonouchi A."/>
        </authorList>
    </citation>
    <scope>NUCLEOTIDE SEQUENCE [LARGE SCALE GENOMIC DNA]</scope>
    <source>
        <strain evidence="14">C5S11</strain>
    </source>
</reference>
<feature type="short sequence motif" description="'KMSKS' region" evidence="8">
    <location>
        <begin position="576"/>
        <end position="580"/>
    </location>
</feature>
<dbReference type="Pfam" id="PF09334">
    <property type="entry name" value="tRNA-synt_1g"/>
    <property type="match status" value="1"/>
</dbReference>
<dbReference type="InterPro" id="IPR014729">
    <property type="entry name" value="Rossmann-like_a/b/a_fold"/>
</dbReference>
<feature type="binding site" evidence="8">
    <location>
        <position position="579"/>
    </location>
    <ligand>
        <name>ATP</name>
        <dbReference type="ChEBI" id="CHEBI:30616"/>
    </ligand>
</feature>
<proteinExistence type="inferred from homology"/>
<evidence type="ECO:0000256" key="5">
    <source>
        <dbReference type="ARBA" id="ARBA00022917"/>
    </source>
</evidence>
<evidence type="ECO:0000256" key="1">
    <source>
        <dbReference type="ARBA" id="ARBA00005594"/>
    </source>
</evidence>
<comment type="catalytic activity">
    <reaction evidence="7 8">
        <text>tRNA(Leu) + L-leucine + ATP = L-leucyl-tRNA(Leu) + AMP + diphosphate</text>
        <dbReference type="Rhea" id="RHEA:11688"/>
        <dbReference type="Rhea" id="RHEA-COMP:9613"/>
        <dbReference type="Rhea" id="RHEA-COMP:9622"/>
        <dbReference type="ChEBI" id="CHEBI:30616"/>
        <dbReference type="ChEBI" id="CHEBI:33019"/>
        <dbReference type="ChEBI" id="CHEBI:57427"/>
        <dbReference type="ChEBI" id="CHEBI:78442"/>
        <dbReference type="ChEBI" id="CHEBI:78494"/>
        <dbReference type="ChEBI" id="CHEBI:456215"/>
        <dbReference type="EC" id="6.1.1.4"/>
    </reaction>
</comment>
<dbReference type="Gene3D" id="3.10.20.590">
    <property type="match status" value="1"/>
</dbReference>
<accession>A0ABM7TL36</accession>
<dbReference type="InterPro" id="IPR013155">
    <property type="entry name" value="M/V/L/I-tRNA-synth_anticd-bd"/>
</dbReference>
<dbReference type="Pfam" id="PF13603">
    <property type="entry name" value="tRNA-synt_1_2"/>
    <property type="match status" value="1"/>
</dbReference>
<evidence type="ECO:0000256" key="8">
    <source>
        <dbReference type="HAMAP-Rule" id="MF_00049"/>
    </source>
</evidence>
<keyword evidence="4 8" id="KW-0067">ATP-binding</keyword>
<dbReference type="Gene3D" id="3.40.50.620">
    <property type="entry name" value="HUPs"/>
    <property type="match status" value="2"/>
</dbReference>
<dbReference type="Pfam" id="PF08264">
    <property type="entry name" value="Anticodon_1"/>
    <property type="match status" value="1"/>
</dbReference>
<dbReference type="InterPro" id="IPR002302">
    <property type="entry name" value="Leu-tRNA-ligase"/>
</dbReference>
<evidence type="ECO:0000256" key="4">
    <source>
        <dbReference type="ARBA" id="ARBA00022840"/>
    </source>
</evidence>
<keyword evidence="14" id="KW-1185">Reference proteome</keyword>
<sequence length="819" mass="93333">MANYGTKIDQKWQKIWEENKTYKFDDTKSDKKLYTLEMFSYPSGAQLHAGHWFNYGPTDSWARLKRMQGYNVFQPMGFDAFGLPAENYAIKTGIHPHDSTLKNIETMEKQLKSMGAMFNWESEVVTCLPDYYKWTQWLFLKLYEKGLAYRKKAPVNWCPSCNTVLANEQVVDGVCERCSTEVTKKELTQWFFKITDYADELLDKLDDLDWPEKTKSMQKHWIGRSYGAEVTFKVKDSDLDFSVFTTRADTLNGVTYVVLAPEHELVDTLTLTDNRDAVEAYKEVSSKQSEIERQSLSKEKSGVFTGSYAINPINGKVVPIWISDYVLATYGTGCVMAVPAHDERDFAFATKFNLPIERVITNKDNTDPELPYCEYGVLLNSGKFDNLTTEEGKIKIIEELEKDNSGAMKKNFRLRDWLVSRQRYWGAPIPIVYCDKCGIVPVPEKDLPVKLPYDVEFTPDGKSPLSKSEDFINTTCPHCGGPAQREADTLDTFVCSSWYYLRYADSKNEDAPFDTEKINKILPVDKYVGGPEHACMHLLYARFITKALRDMDYLNFDEPFLSLTHQGLILGPDGLKMSKSKGNTISPDDYIKDYGADVFRMYLMFGFGYTEGGAWSDDGIKSVGKFVDRIERTLEAARDVISTCHDDSSIKATTDAQEKELNFWRHTAIKGVSEDGEKMQFNTAIARLMEFTNALHKYLQEPIKNSVVLTETIVDFLKLLAPFAPHFAEEQWNLLGNTSTIFNEKWPEFNPSALIKDEVEIAIQINGKIKAKIDVPSNLDEEGIKKASLENETIKENTEGKTIVKVIVIKGRLVNIVIK</sequence>
<keyword evidence="5 8" id="KW-0648">Protein biosynthesis</keyword>
<evidence type="ECO:0000256" key="6">
    <source>
        <dbReference type="ARBA" id="ARBA00023146"/>
    </source>
</evidence>
<dbReference type="InterPro" id="IPR009080">
    <property type="entry name" value="tRNAsynth_Ia_anticodon-bd"/>
</dbReference>
<evidence type="ECO:0000313" key="13">
    <source>
        <dbReference type="EMBL" id="BCZ48844.1"/>
    </source>
</evidence>
<dbReference type="RefSeq" id="WP_224035077.1">
    <property type="nucleotide sequence ID" value="NZ_AP024849.1"/>
</dbReference>
<feature type="domain" description="Leucyl-tRNA synthetase editing" evidence="12">
    <location>
        <begin position="219"/>
        <end position="401"/>
    </location>
</feature>
<dbReference type="SUPFAM" id="SSF47323">
    <property type="entry name" value="Anticodon-binding domain of a subclass of class I aminoacyl-tRNA synthetases"/>
    <property type="match status" value="1"/>
</dbReference>
<dbReference type="PANTHER" id="PTHR43740:SF2">
    <property type="entry name" value="LEUCINE--TRNA LIGASE, MITOCHONDRIAL"/>
    <property type="match status" value="1"/>
</dbReference>
<protein>
    <recommendedName>
        <fullName evidence="8">Leucine--tRNA ligase</fullName>
        <ecNumber evidence="8">6.1.1.4</ecNumber>
    </recommendedName>
    <alternativeName>
        <fullName evidence="8">Leucyl-tRNA synthetase</fullName>
        <shortName evidence="8">LeuRS</shortName>
    </alternativeName>
</protein>
<evidence type="ECO:0000256" key="9">
    <source>
        <dbReference type="RuleBase" id="RU363039"/>
    </source>
</evidence>
<dbReference type="InterPro" id="IPR015413">
    <property type="entry name" value="Methionyl/Leucyl_tRNA_Synth"/>
</dbReference>
<dbReference type="CDD" id="cd07958">
    <property type="entry name" value="Anticodon_Ia_Leu_BEm"/>
    <property type="match status" value="1"/>
</dbReference>
<dbReference type="SUPFAM" id="SSF52374">
    <property type="entry name" value="Nucleotidylyl transferase"/>
    <property type="match status" value="1"/>
</dbReference>
<dbReference type="Gene3D" id="1.10.730.10">
    <property type="entry name" value="Isoleucyl-tRNA Synthetase, Domain 1"/>
    <property type="match status" value="1"/>
</dbReference>
<dbReference type="EMBL" id="AP024849">
    <property type="protein sequence ID" value="BCZ48844.1"/>
    <property type="molecule type" value="Genomic_DNA"/>
</dbReference>
<name>A0ABM7TL36_9CLOT</name>
<feature type="domain" description="Methionyl/Valyl/Leucyl/Isoleucyl-tRNA synthetase anticodon-binding" evidence="10">
    <location>
        <begin position="666"/>
        <end position="782"/>
    </location>
</feature>
<dbReference type="GO" id="GO:0016874">
    <property type="term" value="F:ligase activity"/>
    <property type="evidence" value="ECO:0007669"/>
    <property type="project" value="UniProtKB-KW"/>
</dbReference>